<keyword evidence="1" id="KW-0472">Membrane</keyword>
<accession>Q9XEF7</accession>
<keyword evidence="2" id="KW-0732">Signal</keyword>
<reference evidence="3" key="1">
    <citation type="journal article" date="1999" name="Genome Res.">
        <title>A cluster of ABA-regulated genes on Arabidopsis thaliana BAC T07M07.</title>
        <authorList>
            <person name="Wang M.L."/>
            <person name="Belmonte S."/>
            <person name="Kim U."/>
            <person name="Dolan M."/>
            <person name="Morris J.W."/>
            <person name="Goodman H.M."/>
        </authorList>
    </citation>
    <scope>NUCLEOTIDE SEQUENCE</scope>
</reference>
<keyword evidence="1" id="KW-0812">Transmembrane</keyword>
<name>Q9XEF7_ARATH</name>
<reference evidence="4" key="4">
    <citation type="submission" date="2002-02" db="EMBL/GenBank/DDBJ databases">
        <authorList>
            <person name="Town C.D."/>
            <person name="Kaul S."/>
        </authorList>
    </citation>
    <scope>NUCLEOTIDE SEQUENCE</scope>
</reference>
<reference key="2">
    <citation type="journal article" date="1999" name="Nature">
        <title>Sequence and analysis of chromosome 2 of the plant Arabidopsis thaliana.</title>
        <authorList>
            <person name="Lin X."/>
            <person name="Kaul S."/>
            <person name="Rounsley S."/>
            <person name="Shea T.P."/>
            <person name="Benito M.I."/>
            <person name="Town C.D."/>
            <person name="Fujii C.Y."/>
            <person name="Mason T."/>
            <person name="Bowman C.L."/>
            <person name="Barnstead M."/>
            <person name="Feldblyum T.V."/>
            <person name="Buell C.R."/>
            <person name="Ketchum K.A."/>
            <person name="Lee J."/>
            <person name="Ronning C.M."/>
            <person name="Koo H.L."/>
            <person name="Moffat K.S."/>
            <person name="Cronin L.A."/>
            <person name="Shen M."/>
            <person name="Pai G."/>
            <person name="Van Aken S."/>
            <person name="Umayam L."/>
            <person name="Tallon L.J."/>
            <person name="Gill J.E."/>
            <person name="Adams M.D."/>
            <person name="Carrera A.J."/>
            <person name="Creasy T.H."/>
            <person name="Goodman H.M."/>
            <person name="Somerville C.R."/>
            <person name="Copenhaver G.P."/>
            <person name="Preuss D."/>
            <person name="Nierman W.C."/>
            <person name="White O."/>
            <person name="Eisen J.A."/>
            <person name="Salzberg S.L."/>
            <person name="Fraser C.M."/>
            <person name="Venter J.C."/>
        </authorList>
    </citation>
    <scope>NUCLEOTIDE SEQUENCE [LARGE SCALE GENOMIC DNA]</scope>
    <source>
        <strain>cv. Columbia</strain>
    </source>
</reference>
<dbReference type="EMBL" id="AF085279">
    <property type="protein sequence ID" value="AAD25947.1"/>
    <property type="molecule type" value="Genomic_DNA"/>
</dbReference>
<organism evidence="3">
    <name type="scientific">Arabidopsis thaliana</name>
    <name type="common">Mouse-ear cress</name>
    <dbReference type="NCBI Taxonomy" id="3702"/>
    <lineage>
        <taxon>Eukaryota</taxon>
        <taxon>Viridiplantae</taxon>
        <taxon>Streptophyta</taxon>
        <taxon>Embryophyta</taxon>
        <taxon>Tracheophyta</taxon>
        <taxon>Spermatophyta</taxon>
        <taxon>Magnoliopsida</taxon>
        <taxon>eudicotyledons</taxon>
        <taxon>Gunneridae</taxon>
        <taxon>Pentapetalae</taxon>
        <taxon>rosids</taxon>
        <taxon>malvids</taxon>
        <taxon>Brassicales</taxon>
        <taxon>Brassicaceae</taxon>
        <taxon>Camelineae</taxon>
        <taxon>Arabidopsis</taxon>
    </lineage>
</organism>
<dbReference type="EMBL" id="AC007020">
    <property type="protein sequence ID" value="AAM15351.1"/>
    <property type="molecule type" value="Genomic_DNA"/>
</dbReference>
<gene>
    <name evidence="3" type="primary">T07M07.20</name>
    <name evidence="4" type="ordered locus">At2g40313</name>
</gene>
<protein>
    <submittedName>
        <fullName evidence="4">Uncharacterized protein At2g40313</fullName>
    </submittedName>
    <submittedName>
        <fullName evidence="3">Uncharacterized protein T07M07.20</fullName>
    </submittedName>
</protein>
<sequence>MSGKLWIPRFILITLLFISSRVNSQCEFSFTGRNKVFHFNLASSIRNYPHGVLSEDGFYKVEANSSVLWFQVVFYIRLHFVSVFFSVTLIITSMILYLGFLACLCNSSCCM</sequence>
<feature type="signal peptide" evidence="2">
    <location>
        <begin position="1"/>
        <end position="24"/>
    </location>
</feature>
<evidence type="ECO:0000313" key="3">
    <source>
        <dbReference type="EMBL" id="AAD25947.1"/>
    </source>
</evidence>
<keyword evidence="1" id="KW-1133">Transmembrane helix</keyword>
<evidence type="ECO:0000313" key="4">
    <source>
        <dbReference type="EMBL" id="AAM15351.1"/>
    </source>
</evidence>
<evidence type="ECO:0000256" key="1">
    <source>
        <dbReference type="SAM" id="Phobius"/>
    </source>
</evidence>
<dbReference type="AlphaFoldDB" id="Q9XEF7"/>
<feature type="chain" id="PRO_5010848470" evidence="2">
    <location>
        <begin position="25"/>
        <end position="111"/>
    </location>
</feature>
<reference evidence="4" key="3">
    <citation type="submission" date="2000-03" db="EMBL/GenBank/DDBJ databases">
        <authorList>
            <person name="Lin X."/>
            <person name="Kaul S."/>
            <person name="Shea T.P."/>
            <person name="Fujii C.Y."/>
            <person name="Shen M."/>
            <person name="VanAken S.E."/>
            <person name="Barnstead M.E."/>
            <person name="Mason T.M."/>
            <person name="Bowman C.L."/>
            <person name="Ronning C.M."/>
            <person name="Benito M.-I."/>
            <person name="Carrera A.J."/>
            <person name="Creasy T.H."/>
            <person name="Buell C.R."/>
            <person name="Town C.D."/>
            <person name="Nierman W.C."/>
            <person name="Fraser C.M."/>
            <person name="Venter J.C."/>
        </authorList>
    </citation>
    <scope>NUCLEOTIDE SEQUENCE</scope>
</reference>
<evidence type="ECO:0000256" key="2">
    <source>
        <dbReference type="SAM" id="SignalP"/>
    </source>
</evidence>
<feature type="transmembrane region" description="Helical" evidence="1">
    <location>
        <begin position="78"/>
        <end position="105"/>
    </location>
</feature>
<proteinExistence type="predicted"/>
<dbReference type="ExpressionAtlas" id="Q9XEF7">
    <property type="expression patterns" value="baseline and differential"/>
</dbReference>